<feature type="compositionally biased region" description="Basic and acidic residues" evidence="4">
    <location>
        <begin position="1"/>
        <end position="13"/>
    </location>
</feature>
<dbReference type="GO" id="GO:0006082">
    <property type="term" value="P:organic acid metabolic process"/>
    <property type="evidence" value="ECO:0007669"/>
    <property type="project" value="TreeGrafter"/>
</dbReference>
<dbReference type="GO" id="GO:0005737">
    <property type="term" value="C:cytoplasm"/>
    <property type="evidence" value="ECO:0007669"/>
    <property type="project" value="TreeGrafter"/>
</dbReference>
<dbReference type="GO" id="GO:0006805">
    <property type="term" value="P:xenobiotic metabolic process"/>
    <property type="evidence" value="ECO:0007669"/>
    <property type="project" value="TreeGrafter"/>
</dbReference>
<dbReference type="GO" id="GO:0005506">
    <property type="term" value="F:iron ion binding"/>
    <property type="evidence" value="ECO:0007669"/>
    <property type="project" value="InterPro"/>
</dbReference>
<name>A0AAV4CU17_9GAST</name>
<keyword evidence="6" id="KW-1185">Reference proteome</keyword>
<evidence type="ECO:0000256" key="1">
    <source>
        <dbReference type="ARBA" id="ARBA00010617"/>
    </source>
</evidence>
<protein>
    <submittedName>
        <fullName evidence="5">Cytochrome p450</fullName>
    </submittedName>
</protein>
<comment type="caution">
    <text evidence="5">The sequence shown here is derived from an EMBL/GenBank/DDBJ whole genome shotgun (WGS) entry which is preliminary data.</text>
</comment>
<evidence type="ECO:0000256" key="4">
    <source>
        <dbReference type="SAM" id="MobiDB-lite"/>
    </source>
</evidence>
<dbReference type="InterPro" id="IPR002401">
    <property type="entry name" value="Cyt_P450_E_grp-I"/>
</dbReference>
<dbReference type="PRINTS" id="PR00463">
    <property type="entry name" value="EP450I"/>
</dbReference>
<dbReference type="Proteomes" id="UP000735302">
    <property type="component" value="Unassembled WGS sequence"/>
</dbReference>
<gene>
    <name evidence="5" type="ORF">PoB_006187400</name>
</gene>
<evidence type="ECO:0000256" key="2">
    <source>
        <dbReference type="ARBA" id="ARBA00022723"/>
    </source>
</evidence>
<comment type="similarity">
    <text evidence="1">Belongs to the cytochrome P450 family.</text>
</comment>
<dbReference type="InterPro" id="IPR050182">
    <property type="entry name" value="Cytochrome_P450_fam2"/>
</dbReference>
<dbReference type="Gene3D" id="1.10.630.10">
    <property type="entry name" value="Cytochrome P450"/>
    <property type="match status" value="2"/>
</dbReference>
<proteinExistence type="inferred from homology"/>
<dbReference type="GO" id="GO:0016712">
    <property type="term" value="F:oxidoreductase activity, acting on paired donors, with incorporation or reduction of molecular oxygen, reduced flavin or flavoprotein as one donor, and incorporation of one atom of oxygen"/>
    <property type="evidence" value="ECO:0007669"/>
    <property type="project" value="TreeGrafter"/>
</dbReference>
<evidence type="ECO:0000256" key="3">
    <source>
        <dbReference type="ARBA" id="ARBA00023004"/>
    </source>
</evidence>
<accession>A0AAV4CU17</accession>
<organism evidence="5 6">
    <name type="scientific">Plakobranchus ocellatus</name>
    <dbReference type="NCBI Taxonomy" id="259542"/>
    <lineage>
        <taxon>Eukaryota</taxon>
        <taxon>Metazoa</taxon>
        <taxon>Spiralia</taxon>
        <taxon>Lophotrochozoa</taxon>
        <taxon>Mollusca</taxon>
        <taxon>Gastropoda</taxon>
        <taxon>Heterobranchia</taxon>
        <taxon>Euthyneura</taxon>
        <taxon>Panpulmonata</taxon>
        <taxon>Sacoglossa</taxon>
        <taxon>Placobranchoidea</taxon>
        <taxon>Plakobranchidae</taxon>
        <taxon>Plakobranchus</taxon>
    </lineage>
</organism>
<keyword evidence="3" id="KW-0408">Iron</keyword>
<evidence type="ECO:0000313" key="5">
    <source>
        <dbReference type="EMBL" id="GFO35369.1"/>
    </source>
</evidence>
<reference evidence="5 6" key="1">
    <citation type="journal article" date="2021" name="Elife">
        <title>Chloroplast acquisition without the gene transfer in kleptoplastic sea slugs, Plakobranchus ocellatus.</title>
        <authorList>
            <person name="Maeda T."/>
            <person name="Takahashi S."/>
            <person name="Yoshida T."/>
            <person name="Shimamura S."/>
            <person name="Takaki Y."/>
            <person name="Nagai Y."/>
            <person name="Toyoda A."/>
            <person name="Suzuki Y."/>
            <person name="Arimoto A."/>
            <person name="Ishii H."/>
            <person name="Satoh N."/>
            <person name="Nishiyama T."/>
            <person name="Hasebe M."/>
            <person name="Maruyama T."/>
            <person name="Minagawa J."/>
            <person name="Obokata J."/>
            <person name="Shigenobu S."/>
        </authorList>
    </citation>
    <scope>NUCLEOTIDE SEQUENCE [LARGE SCALE GENOMIC DNA]</scope>
</reference>
<evidence type="ECO:0000313" key="6">
    <source>
        <dbReference type="Proteomes" id="UP000735302"/>
    </source>
</evidence>
<keyword evidence="2" id="KW-0479">Metal-binding</keyword>
<dbReference type="Pfam" id="PF00067">
    <property type="entry name" value="p450"/>
    <property type="match status" value="2"/>
</dbReference>
<dbReference type="InterPro" id="IPR036396">
    <property type="entry name" value="Cyt_P450_sf"/>
</dbReference>
<feature type="region of interest" description="Disordered" evidence="4">
    <location>
        <begin position="1"/>
        <end position="23"/>
    </location>
</feature>
<dbReference type="SUPFAM" id="SSF48264">
    <property type="entry name" value="Cytochrome P450"/>
    <property type="match status" value="2"/>
</dbReference>
<dbReference type="AlphaFoldDB" id="A0AAV4CU17"/>
<dbReference type="GO" id="GO:0020037">
    <property type="term" value="F:heme binding"/>
    <property type="evidence" value="ECO:0007669"/>
    <property type="project" value="InterPro"/>
</dbReference>
<sequence length="564" mass="63066">MDIELPSHSKDAHPNVPRPLPGPRGLPLVGSLFEYQGPQTNLKWTEMYGPVYHVRMGGRRLVYLNTIELVEKYLEGPAGEQFLNRPTGPAAFGEGLLFGSGETWRSNKQAFYRVMQSETLQRDMEDAIHTELHITLRDFHTRAGLNGQSKIGDALLPACANIVCGFLLGRSLPEPCQERESLLSFAKNLENVDLNSPVVQLSLKYPNVVKYLRKCGFRNIVDVWETSKSIQIMLRHWIFLARSINRSAPYHHSHHFGSLPSGLDIPGCQVIDKKIWGQGETGGQNSPVLSNKHELMTSLHKDQVLPTASEAKLTEETRKCRTELAPPELVPKTTANISPVATVDTTVTGRQVDTHVQPDSILHRLLNQPEFAAGEKNQDTELLQSLVDMFFGGVNTTLSALEFILMYLSTHPWAQILAQEEISSVLAAEADGSENHGDTSQADIKITWSMRDRMPYVWACVTEAQRLGCVTPSSLPHVASVDTEIEGYPIDKGTIVLASIYSLHRDPREYLDPTEYRPHRHLDEQRNLRQPKSYRPFGVGELEGIKKSGRIMTGALHSTTFLEV</sequence>
<dbReference type="PANTHER" id="PTHR24300">
    <property type="entry name" value="CYTOCHROME P450 508A4-RELATED"/>
    <property type="match status" value="1"/>
</dbReference>
<dbReference type="InterPro" id="IPR001128">
    <property type="entry name" value="Cyt_P450"/>
</dbReference>
<dbReference type="PANTHER" id="PTHR24300:SF375">
    <property type="entry name" value="CYTOCHROME P450 FAMILY"/>
    <property type="match status" value="1"/>
</dbReference>
<dbReference type="EMBL" id="BLXT01006999">
    <property type="protein sequence ID" value="GFO35369.1"/>
    <property type="molecule type" value="Genomic_DNA"/>
</dbReference>